<evidence type="ECO:0000313" key="6">
    <source>
        <dbReference type="Proteomes" id="UP000045706"/>
    </source>
</evidence>
<feature type="repeat" description="TPR" evidence="3">
    <location>
        <begin position="577"/>
        <end position="610"/>
    </location>
</feature>
<protein>
    <recommendedName>
        <fullName evidence="7">MalT-like TPR region domain-containing protein</fullName>
    </recommendedName>
</protein>
<dbReference type="Pfam" id="PF13181">
    <property type="entry name" value="TPR_8"/>
    <property type="match status" value="1"/>
</dbReference>
<dbReference type="PROSITE" id="PS50005">
    <property type="entry name" value="TPR"/>
    <property type="match status" value="2"/>
</dbReference>
<dbReference type="InterPro" id="IPR019734">
    <property type="entry name" value="TPR_rpt"/>
</dbReference>
<reference evidence="6" key="1">
    <citation type="submission" date="2015-05" db="EMBL/GenBank/DDBJ databases">
        <authorList>
            <person name="Fogelqvist Johan"/>
        </authorList>
    </citation>
    <scope>NUCLEOTIDE SEQUENCE [LARGE SCALE GENOMIC DNA]</scope>
</reference>
<evidence type="ECO:0008006" key="7">
    <source>
        <dbReference type="Google" id="ProtNLM"/>
    </source>
</evidence>
<keyword evidence="1" id="KW-0677">Repeat</keyword>
<evidence type="ECO:0000256" key="3">
    <source>
        <dbReference type="PROSITE-ProRule" id="PRU00339"/>
    </source>
</evidence>
<dbReference type="AlphaFoldDB" id="A0A0G4LFX1"/>
<dbReference type="SMART" id="SM00028">
    <property type="entry name" value="TPR"/>
    <property type="match status" value="4"/>
</dbReference>
<evidence type="ECO:0000256" key="4">
    <source>
        <dbReference type="SAM" id="MobiDB-lite"/>
    </source>
</evidence>
<gene>
    <name evidence="5" type="ORF">BN1723_012202</name>
</gene>
<dbReference type="InterPro" id="IPR039226">
    <property type="entry name" value="Ski3/TTC37"/>
</dbReference>
<dbReference type="GO" id="GO:0055087">
    <property type="term" value="C:Ski complex"/>
    <property type="evidence" value="ECO:0007669"/>
    <property type="project" value="InterPro"/>
</dbReference>
<sequence>MLASVLAPRAQHQLPFEKEHRQNIAQILRSCKTAIERLRMELPELTDSPNFLGRTKTTIVMTIKSGVIQGLLSHISSYAQVLQLSVSTLSLGSLRAQQKSQDEVQKEIKKLTQQIRSADLFANHAWTRRPSAISWGDTETRFDDTEALKQEIHAWRISADDVAAAATLQDSKNNLSDTSLTQLISGRSSIRTAPSTVGVESEHKFDDWDPQPHRRGASLGRDILEVQYEENQSIVQQLEDCGIFLRASSFQKRGIEMREQLCSPNHGVEFPFNHRAAMKEKLADILLSCETSAEDSEAQGILQGVLAEEAVQPEDQQDQVRLGRLYHKLGSLFRRHGNLDQAEEFLSRALEDRRNSGTVPALEVHQTAELLVDVLQEQGKFDEARGIRKRLRQIYPDENNDSPVESNELSRAYAWCTEHGFDIDAETFSFNAYCEELNTTPVHLALTERDTEILPLMGFVALLLGEPKEARGLFTHAMDIAESSSALTRRQYSVAVFDHILTTPLNFNISSLIQPVFALSQLNRLKPQDLAYGHLSSLFRERTRDNAPAVAVLEKICGVLETDYELTESAQSLARFALARTDLARLYLAAGSYEQAIECGDLAIQLSSDESDNELTMDERKKARLSAHLTVGLAQYYSQDMAESLRCFEAALSESDNNPDAVCLLAQVLWAAGGEDSRERARSALFEVIEAHPDHVPAVLLLGVIALLDDDEESVEAVVAELQGLRTSDKVQPSEHSQLGEVLSAIAALGADAAEEEGRESRLADAGGDDYAADTALRVALKAVPPRGTLEAADLARAYAGTGKAADAQIAIHLAPWARQGWTALRDAVSA</sequence>
<dbReference type="EMBL" id="CVQI01011336">
    <property type="protein sequence ID" value="CRK20933.1"/>
    <property type="molecule type" value="Genomic_DNA"/>
</dbReference>
<feature type="repeat" description="TPR" evidence="3">
    <location>
        <begin position="323"/>
        <end position="356"/>
    </location>
</feature>
<evidence type="ECO:0000256" key="2">
    <source>
        <dbReference type="ARBA" id="ARBA00022803"/>
    </source>
</evidence>
<feature type="compositionally biased region" description="Basic and acidic residues" evidence="4">
    <location>
        <begin position="200"/>
        <end position="212"/>
    </location>
</feature>
<dbReference type="PANTHER" id="PTHR15704">
    <property type="entry name" value="SUPERKILLER 3 PROTEIN-RELATED"/>
    <property type="match status" value="1"/>
</dbReference>
<dbReference type="PANTHER" id="PTHR15704:SF7">
    <property type="entry name" value="SUPERKILLER COMPLEX PROTEIN 3"/>
    <property type="match status" value="1"/>
</dbReference>
<keyword evidence="2 3" id="KW-0802">TPR repeat</keyword>
<accession>A0A0G4LFX1</accession>
<feature type="region of interest" description="Disordered" evidence="4">
    <location>
        <begin position="195"/>
        <end position="214"/>
    </location>
</feature>
<dbReference type="Gene3D" id="1.25.40.10">
    <property type="entry name" value="Tetratricopeptide repeat domain"/>
    <property type="match status" value="2"/>
</dbReference>
<dbReference type="InterPro" id="IPR011990">
    <property type="entry name" value="TPR-like_helical_dom_sf"/>
</dbReference>
<name>A0A0G4LFX1_VERLO</name>
<dbReference type="Proteomes" id="UP000045706">
    <property type="component" value="Unassembled WGS sequence"/>
</dbReference>
<proteinExistence type="predicted"/>
<organism evidence="5 6">
    <name type="scientific">Verticillium longisporum</name>
    <name type="common">Verticillium dahliae var. longisporum</name>
    <dbReference type="NCBI Taxonomy" id="100787"/>
    <lineage>
        <taxon>Eukaryota</taxon>
        <taxon>Fungi</taxon>
        <taxon>Dikarya</taxon>
        <taxon>Ascomycota</taxon>
        <taxon>Pezizomycotina</taxon>
        <taxon>Sordariomycetes</taxon>
        <taxon>Hypocreomycetidae</taxon>
        <taxon>Glomerellales</taxon>
        <taxon>Plectosphaerellaceae</taxon>
        <taxon>Verticillium</taxon>
    </lineage>
</organism>
<evidence type="ECO:0000313" key="5">
    <source>
        <dbReference type="EMBL" id="CRK20933.1"/>
    </source>
</evidence>
<dbReference type="SUPFAM" id="SSF48452">
    <property type="entry name" value="TPR-like"/>
    <property type="match status" value="2"/>
</dbReference>
<evidence type="ECO:0000256" key="1">
    <source>
        <dbReference type="ARBA" id="ARBA00022737"/>
    </source>
</evidence>
<dbReference type="GO" id="GO:0006401">
    <property type="term" value="P:RNA catabolic process"/>
    <property type="evidence" value="ECO:0007669"/>
    <property type="project" value="InterPro"/>
</dbReference>